<feature type="transmembrane region" description="Helical" evidence="9">
    <location>
        <begin position="146"/>
        <end position="168"/>
    </location>
</feature>
<comment type="function">
    <text evidence="9">This protein specifically catalyzes the removal of signal peptides from prolipoproteins.</text>
</comment>
<comment type="subcellular location">
    <subcellularLocation>
        <location evidence="9">Cell membrane</location>
        <topology evidence="9">Multi-pass membrane protein</topology>
    </subcellularLocation>
</comment>
<dbReference type="PANTHER" id="PTHR33695:SF1">
    <property type="entry name" value="LIPOPROTEIN SIGNAL PEPTIDASE"/>
    <property type="match status" value="1"/>
</dbReference>
<dbReference type="PANTHER" id="PTHR33695">
    <property type="entry name" value="LIPOPROTEIN SIGNAL PEPTIDASE"/>
    <property type="match status" value="1"/>
</dbReference>
<comment type="similarity">
    <text evidence="1 9 10">Belongs to the peptidase A8 family.</text>
</comment>
<evidence type="ECO:0000313" key="12">
    <source>
        <dbReference type="EMBL" id="MBB5597280.1"/>
    </source>
</evidence>
<dbReference type="GO" id="GO:0005886">
    <property type="term" value="C:plasma membrane"/>
    <property type="evidence" value="ECO:0007669"/>
    <property type="project" value="UniProtKB-SubCell"/>
</dbReference>
<name>A0A7W8Y9S4_9MICC</name>
<keyword evidence="3 9" id="KW-0645">Protease</keyword>
<dbReference type="Pfam" id="PF01252">
    <property type="entry name" value="Peptidase_A8"/>
    <property type="match status" value="1"/>
</dbReference>
<evidence type="ECO:0000256" key="2">
    <source>
        <dbReference type="ARBA" id="ARBA00022475"/>
    </source>
</evidence>
<dbReference type="RefSeq" id="WP_183640238.1">
    <property type="nucleotide sequence ID" value="NZ_JACHBL010000001.1"/>
</dbReference>
<dbReference type="EMBL" id="JACHBL010000001">
    <property type="protein sequence ID" value="MBB5597280.1"/>
    <property type="molecule type" value="Genomic_DNA"/>
</dbReference>
<dbReference type="PRINTS" id="PR00781">
    <property type="entry name" value="LIPOSIGPTASE"/>
</dbReference>
<feature type="active site" evidence="9">
    <location>
        <position position="138"/>
    </location>
</feature>
<evidence type="ECO:0000313" key="13">
    <source>
        <dbReference type="Proteomes" id="UP000523863"/>
    </source>
</evidence>
<sequence length="197" mass="21482">MNDAASAAEAVKPERKYSRGRLVTLALSLAVIAYAADQLTKWWVETNMYEGEVIPVIPPILNWYFIRNPGAAFSIGTEFTWVFSLLMAFVFVLVLFLLRKLGSLWWAVALGGLLGGVAGNLTDRLFRPPSFLNGHVVDFISVPNFAIFNIADSFIVCSMIGVCLLMFVGRKIDGSKESEHDDAASASVEGSGEAGRD</sequence>
<evidence type="ECO:0000256" key="4">
    <source>
        <dbReference type="ARBA" id="ARBA00022692"/>
    </source>
</evidence>
<dbReference type="AlphaFoldDB" id="A0A7W8Y9S4"/>
<comment type="pathway">
    <text evidence="9">Protein modification; lipoprotein biosynthesis (signal peptide cleavage).</text>
</comment>
<dbReference type="InterPro" id="IPR001872">
    <property type="entry name" value="Peptidase_A8"/>
</dbReference>
<dbReference type="NCBIfam" id="TIGR00077">
    <property type="entry name" value="lspA"/>
    <property type="match status" value="1"/>
</dbReference>
<comment type="caution">
    <text evidence="12">The sequence shown here is derived from an EMBL/GenBank/DDBJ whole genome shotgun (WGS) entry which is preliminary data.</text>
</comment>
<dbReference type="Proteomes" id="UP000523863">
    <property type="component" value="Unassembled WGS sequence"/>
</dbReference>
<reference evidence="12 13" key="1">
    <citation type="submission" date="2020-08" db="EMBL/GenBank/DDBJ databases">
        <title>Sequencing the genomes of 1000 actinobacteria strains.</title>
        <authorList>
            <person name="Klenk H.-P."/>
        </authorList>
    </citation>
    <scope>NUCLEOTIDE SEQUENCE [LARGE SCALE GENOMIC DNA]</scope>
    <source>
        <strain evidence="12 13">DSM 23694</strain>
    </source>
</reference>
<keyword evidence="4 9" id="KW-0812">Transmembrane</keyword>
<feature type="active site" evidence="9">
    <location>
        <position position="152"/>
    </location>
</feature>
<evidence type="ECO:0000256" key="6">
    <source>
        <dbReference type="ARBA" id="ARBA00022801"/>
    </source>
</evidence>
<evidence type="ECO:0000256" key="1">
    <source>
        <dbReference type="ARBA" id="ARBA00006139"/>
    </source>
</evidence>
<evidence type="ECO:0000256" key="5">
    <source>
        <dbReference type="ARBA" id="ARBA00022750"/>
    </source>
</evidence>
<evidence type="ECO:0000256" key="11">
    <source>
        <dbReference type="SAM" id="MobiDB-lite"/>
    </source>
</evidence>
<dbReference type="GO" id="GO:0004190">
    <property type="term" value="F:aspartic-type endopeptidase activity"/>
    <property type="evidence" value="ECO:0007669"/>
    <property type="project" value="UniProtKB-UniRule"/>
</dbReference>
<evidence type="ECO:0000256" key="9">
    <source>
        <dbReference type="HAMAP-Rule" id="MF_00161"/>
    </source>
</evidence>
<proteinExistence type="inferred from homology"/>
<gene>
    <name evidence="9" type="primary">lspA</name>
    <name evidence="12" type="ORF">BKA12_000360</name>
</gene>
<feature type="region of interest" description="Disordered" evidence="11">
    <location>
        <begin position="175"/>
        <end position="197"/>
    </location>
</feature>
<accession>A0A7W8Y9S4</accession>
<dbReference type="UniPathway" id="UPA00665"/>
<protein>
    <recommendedName>
        <fullName evidence="9">Lipoprotein signal peptidase</fullName>
        <ecNumber evidence="9">3.4.23.36</ecNumber>
    </recommendedName>
    <alternativeName>
        <fullName evidence="9">Prolipoprotein signal peptidase</fullName>
    </alternativeName>
    <alternativeName>
        <fullName evidence="9">Signal peptidase II</fullName>
        <shortName evidence="9">SPase II</shortName>
    </alternativeName>
</protein>
<keyword evidence="13" id="KW-1185">Reference proteome</keyword>
<keyword evidence="8 9" id="KW-0472">Membrane</keyword>
<evidence type="ECO:0000256" key="10">
    <source>
        <dbReference type="RuleBase" id="RU004181"/>
    </source>
</evidence>
<organism evidence="12 13">
    <name type="scientific">Neomicrococcus lactis</name>
    <dbReference type="NCBI Taxonomy" id="732241"/>
    <lineage>
        <taxon>Bacteria</taxon>
        <taxon>Bacillati</taxon>
        <taxon>Actinomycetota</taxon>
        <taxon>Actinomycetes</taxon>
        <taxon>Micrococcales</taxon>
        <taxon>Micrococcaceae</taxon>
        <taxon>Neomicrococcus</taxon>
    </lineage>
</organism>
<dbReference type="EC" id="3.4.23.36" evidence="9"/>
<keyword evidence="2 9" id="KW-1003">Cell membrane</keyword>
<feature type="transmembrane region" description="Helical" evidence="9">
    <location>
        <begin position="79"/>
        <end position="98"/>
    </location>
</feature>
<evidence type="ECO:0000256" key="8">
    <source>
        <dbReference type="ARBA" id="ARBA00023136"/>
    </source>
</evidence>
<feature type="transmembrane region" description="Helical" evidence="9">
    <location>
        <begin position="105"/>
        <end position="126"/>
    </location>
</feature>
<comment type="caution">
    <text evidence="9">Lacks conserved residue(s) required for the propagation of feature annotation.</text>
</comment>
<evidence type="ECO:0000256" key="3">
    <source>
        <dbReference type="ARBA" id="ARBA00022670"/>
    </source>
</evidence>
<evidence type="ECO:0000256" key="7">
    <source>
        <dbReference type="ARBA" id="ARBA00022989"/>
    </source>
</evidence>
<keyword evidence="6 9" id="KW-0378">Hydrolase</keyword>
<keyword evidence="5 9" id="KW-0064">Aspartyl protease</keyword>
<comment type="catalytic activity">
    <reaction evidence="9">
        <text>Release of signal peptides from bacterial membrane prolipoproteins. Hydrolyzes -Xaa-Yaa-Zaa-|-(S,diacylglyceryl)Cys-, in which Xaa is hydrophobic (preferably Leu), and Yaa (Ala or Ser) and Zaa (Gly or Ala) have small, neutral side chains.</text>
        <dbReference type="EC" id="3.4.23.36"/>
    </reaction>
</comment>
<keyword evidence="7 9" id="KW-1133">Transmembrane helix</keyword>
<dbReference type="HAMAP" id="MF_00161">
    <property type="entry name" value="LspA"/>
    <property type="match status" value="1"/>
</dbReference>
<dbReference type="GO" id="GO:0006508">
    <property type="term" value="P:proteolysis"/>
    <property type="evidence" value="ECO:0007669"/>
    <property type="project" value="UniProtKB-KW"/>
</dbReference>